<sequence length="414" mass="43375">MSLRSGAGLGRDAFLMTLGRYGQFGVTLITLPIIARSLSVAEFGVYAVGSGLYFLGSIFTDWGLSLPLGAKERSIGEIESRALRGDFLTFRLISVLLVVVILGATVVLGGSGVLALAFLAGCVSSLGEEWLLTARGKFLSIIYCQWVGRAFYLAVVFFVLPFRESVVVPFIGLLGGAVLSTVLSWRSVGRPRVADASGYSAIWSLLRLGLPSVMAKVLTNMSGTSVSVLLSMKFPLQVIGVFSGSDRLVRAGVSALDSVVVAQFPRIASDVLVQGYSWKIFARVCGLALLCGTVACGGLWACAPLIEKLLYADALPGVVDVLRVASFLIPASALVSTINTNVFSVQQRTGPMLTSAAAAAAVLVGMLGFAPPSSSAVYVAGCVVVSEWCGALVALGLAIRSLRRYHATSFVASP</sequence>
<dbReference type="Proteomes" id="UP001174209">
    <property type="component" value="Unassembled WGS sequence"/>
</dbReference>
<organism evidence="8 9">
    <name type="scientific">Arthrobacter burdickii</name>
    <dbReference type="NCBI Taxonomy" id="3035920"/>
    <lineage>
        <taxon>Bacteria</taxon>
        <taxon>Bacillati</taxon>
        <taxon>Actinomycetota</taxon>
        <taxon>Actinomycetes</taxon>
        <taxon>Micrococcales</taxon>
        <taxon>Micrococcaceae</taxon>
        <taxon>Arthrobacter</taxon>
    </lineage>
</organism>
<evidence type="ECO:0000313" key="9">
    <source>
        <dbReference type="Proteomes" id="UP001174209"/>
    </source>
</evidence>
<evidence type="ECO:0000256" key="1">
    <source>
        <dbReference type="ARBA" id="ARBA00004651"/>
    </source>
</evidence>
<dbReference type="RefSeq" id="WP_301229748.1">
    <property type="nucleotide sequence ID" value="NZ_JAROCG010000002.1"/>
</dbReference>
<evidence type="ECO:0000256" key="3">
    <source>
        <dbReference type="ARBA" id="ARBA00022475"/>
    </source>
</evidence>
<comment type="caution">
    <text evidence="8">The sequence shown here is derived from an EMBL/GenBank/DDBJ whole genome shotgun (WGS) entry which is preliminary data.</text>
</comment>
<comment type="similarity">
    <text evidence="2">Belongs to the polysaccharide synthase family.</text>
</comment>
<name>A0ABT8K6D0_9MICC</name>
<dbReference type="Pfam" id="PF01943">
    <property type="entry name" value="Polysacc_synt"/>
    <property type="match status" value="1"/>
</dbReference>
<dbReference type="InterPro" id="IPR002797">
    <property type="entry name" value="Polysacc_synth"/>
</dbReference>
<evidence type="ECO:0000256" key="5">
    <source>
        <dbReference type="ARBA" id="ARBA00022989"/>
    </source>
</evidence>
<keyword evidence="5 7" id="KW-1133">Transmembrane helix</keyword>
<feature type="transmembrane region" description="Helical" evidence="7">
    <location>
        <begin position="166"/>
        <end position="185"/>
    </location>
</feature>
<comment type="subcellular location">
    <subcellularLocation>
        <location evidence="1">Cell membrane</location>
        <topology evidence="1">Multi-pass membrane protein</topology>
    </subcellularLocation>
</comment>
<feature type="transmembrane region" description="Helical" evidence="7">
    <location>
        <begin position="21"/>
        <end position="39"/>
    </location>
</feature>
<feature type="transmembrane region" description="Helical" evidence="7">
    <location>
        <begin position="376"/>
        <end position="399"/>
    </location>
</feature>
<feature type="transmembrane region" description="Helical" evidence="7">
    <location>
        <begin position="280"/>
        <end position="301"/>
    </location>
</feature>
<feature type="transmembrane region" description="Helical" evidence="7">
    <location>
        <begin position="87"/>
        <end position="107"/>
    </location>
</feature>
<keyword evidence="9" id="KW-1185">Reference proteome</keyword>
<reference evidence="8" key="1">
    <citation type="submission" date="2023-06" db="EMBL/GenBank/DDBJ databases">
        <title>MT1 and MT2 Draft Genomes of Novel Species.</title>
        <authorList>
            <person name="Venkateswaran K."/>
        </authorList>
    </citation>
    <scope>NUCLEOTIDE SEQUENCE</scope>
    <source>
        <strain evidence="8">IIF3SC-B10</strain>
    </source>
</reference>
<evidence type="ECO:0000256" key="2">
    <source>
        <dbReference type="ARBA" id="ARBA00007430"/>
    </source>
</evidence>
<dbReference type="PANTHER" id="PTHR30250">
    <property type="entry name" value="PST FAMILY PREDICTED COLANIC ACID TRANSPORTER"/>
    <property type="match status" value="1"/>
</dbReference>
<protein>
    <submittedName>
        <fullName evidence="8">Oligosaccharide flippase family protein</fullName>
    </submittedName>
</protein>
<feature type="transmembrane region" description="Helical" evidence="7">
    <location>
        <begin position="138"/>
        <end position="160"/>
    </location>
</feature>
<keyword evidence="3" id="KW-1003">Cell membrane</keyword>
<evidence type="ECO:0000313" key="8">
    <source>
        <dbReference type="EMBL" id="MDN4612583.1"/>
    </source>
</evidence>
<feature type="transmembrane region" description="Helical" evidence="7">
    <location>
        <begin position="45"/>
        <end position="66"/>
    </location>
</feature>
<feature type="transmembrane region" description="Helical" evidence="7">
    <location>
        <begin position="113"/>
        <end position="131"/>
    </location>
</feature>
<dbReference type="PANTHER" id="PTHR30250:SF10">
    <property type="entry name" value="LIPOPOLYSACCHARIDE BIOSYNTHESIS PROTEIN WZXC"/>
    <property type="match status" value="1"/>
</dbReference>
<evidence type="ECO:0000256" key="7">
    <source>
        <dbReference type="SAM" id="Phobius"/>
    </source>
</evidence>
<feature type="transmembrane region" description="Helical" evidence="7">
    <location>
        <begin position="352"/>
        <end position="370"/>
    </location>
</feature>
<feature type="transmembrane region" description="Helical" evidence="7">
    <location>
        <begin position="321"/>
        <end position="340"/>
    </location>
</feature>
<evidence type="ECO:0000256" key="4">
    <source>
        <dbReference type="ARBA" id="ARBA00022692"/>
    </source>
</evidence>
<accession>A0ABT8K6D0</accession>
<evidence type="ECO:0000256" key="6">
    <source>
        <dbReference type="ARBA" id="ARBA00023136"/>
    </source>
</evidence>
<dbReference type="EMBL" id="JAROCG010000002">
    <property type="protein sequence ID" value="MDN4612583.1"/>
    <property type="molecule type" value="Genomic_DNA"/>
</dbReference>
<gene>
    <name evidence="8" type="ORF">P5G52_17070</name>
</gene>
<proteinExistence type="inferred from homology"/>
<keyword evidence="6 7" id="KW-0472">Membrane</keyword>
<keyword evidence="4 7" id="KW-0812">Transmembrane</keyword>
<dbReference type="InterPro" id="IPR050833">
    <property type="entry name" value="Poly_Biosynth_Transport"/>
</dbReference>